<reference evidence="1" key="4">
    <citation type="submission" date="2019-03" db="UniProtKB">
        <authorList>
            <consortium name="EnsemblPlants"/>
        </authorList>
    </citation>
    <scope>IDENTIFICATION</scope>
</reference>
<reference evidence="1" key="5">
    <citation type="journal article" date="2021" name="G3 (Bethesda)">
        <title>Aegilops tauschii genome assembly Aet v5.0 features greater sequence contiguity and improved annotation.</title>
        <authorList>
            <person name="Wang L."/>
            <person name="Zhu T."/>
            <person name="Rodriguez J.C."/>
            <person name="Deal K.R."/>
            <person name="Dubcovsky J."/>
            <person name="McGuire P.E."/>
            <person name="Lux T."/>
            <person name="Spannagl M."/>
            <person name="Mayer K.F.X."/>
            <person name="Baldrich P."/>
            <person name="Meyers B.C."/>
            <person name="Huo N."/>
            <person name="Gu Y.Q."/>
            <person name="Zhou H."/>
            <person name="Devos K.M."/>
            <person name="Bennetzen J.L."/>
            <person name="Unver T."/>
            <person name="Budak H."/>
            <person name="Gulick P.J."/>
            <person name="Galiba G."/>
            <person name="Kalapos B."/>
            <person name="Nelson D.R."/>
            <person name="Li P."/>
            <person name="You F.M."/>
            <person name="Luo M.C."/>
            <person name="Dvorak J."/>
        </authorList>
    </citation>
    <scope>NUCLEOTIDE SEQUENCE [LARGE SCALE GENOMIC DNA]</scope>
    <source>
        <strain evidence="1">cv. AL8/78</strain>
    </source>
</reference>
<reference evidence="1" key="3">
    <citation type="journal article" date="2017" name="Nature">
        <title>Genome sequence of the progenitor of the wheat D genome Aegilops tauschii.</title>
        <authorList>
            <person name="Luo M.C."/>
            <person name="Gu Y.Q."/>
            <person name="Puiu D."/>
            <person name="Wang H."/>
            <person name="Twardziok S.O."/>
            <person name="Deal K.R."/>
            <person name="Huo N."/>
            <person name="Zhu T."/>
            <person name="Wang L."/>
            <person name="Wang Y."/>
            <person name="McGuire P.E."/>
            <person name="Liu S."/>
            <person name="Long H."/>
            <person name="Ramasamy R.K."/>
            <person name="Rodriguez J.C."/>
            <person name="Van S.L."/>
            <person name="Yuan L."/>
            <person name="Wang Z."/>
            <person name="Xia Z."/>
            <person name="Xiao L."/>
            <person name="Anderson O.D."/>
            <person name="Ouyang S."/>
            <person name="Liang Y."/>
            <person name="Zimin A.V."/>
            <person name="Pertea G."/>
            <person name="Qi P."/>
            <person name="Bennetzen J.L."/>
            <person name="Dai X."/>
            <person name="Dawson M.W."/>
            <person name="Muller H.G."/>
            <person name="Kugler K."/>
            <person name="Rivarola-Duarte L."/>
            <person name="Spannagl M."/>
            <person name="Mayer K.F.X."/>
            <person name="Lu F.H."/>
            <person name="Bevan M.W."/>
            <person name="Leroy P."/>
            <person name="Li P."/>
            <person name="You F.M."/>
            <person name="Sun Q."/>
            <person name="Liu Z."/>
            <person name="Lyons E."/>
            <person name="Wicker T."/>
            <person name="Salzberg S.L."/>
            <person name="Devos K.M."/>
            <person name="Dvorak J."/>
        </authorList>
    </citation>
    <scope>NUCLEOTIDE SEQUENCE [LARGE SCALE GENOMIC DNA]</scope>
    <source>
        <strain evidence="1">cv. AL8/78</strain>
    </source>
</reference>
<evidence type="ECO:0000313" key="1">
    <source>
        <dbReference type="EnsemblPlants" id="AET7Gv21062300.1"/>
    </source>
</evidence>
<protein>
    <submittedName>
        <fullName evidence="1">Uncharacterized protein</fullName>
    </submittedName>
</protein>
<reference evidence="2" key="2">
    <citation type="journal article" date="2017" name="Nat. Plants">
        <title>The Aegilops tauschii genome reveals multiple impacts of transposons.</title>
        <authorList>
            <person name="Zhao G."/>
            <person name="Zou C."/>
            <person name="Li K."/>
            <person name="Wang K."/>
            <person name="Li T."/>
            <person name="Gao L."/>
            <person name="Zhang X."/>
            <person name="Wang H."/>
            <person name="Yang Z."/>
            <person name="Liu X."/>
            <person name="Jiang W."/>
            <person name="Mao L."/>
            <person name="Kong X."/>
            <person name="Jiao Y."/>
            <person name="Jia J."/>
        </authorList>
    </citation>
    <scope>NUCLEOTIDE SEQUENCE [LARGE SCALE GENOMIC DNA]</scope>
    <source>
        <strain evidence="2">cv. AL8/78</strain>
    </source>
</reference>
<sequence length="67" mass="7829">NIARHIQIGIGASLWVIWNCRNDMIFNSKNFINFLQAIYRVTAWIRTWSLLTRADFGKLLVTGCNSW</sequence>
<dbReference type="AlphaFoldDB" id="A0A453ST98"/>
<dbReference type="Gramene" id="AET7Gv21062300.1">
    <property type="protein sequence ID" value="AET7Gv21062300.1"/>
    <property type="gene ID" value="AET7Gv21062300"/>
</dbReference>
<name>A0A453ST98_AEGTS</name>
<proteinExistence type="predicted"/>
<reference evidence="2" key="1">
    <citation type="journal article" date="2014" name="Science">
        <title>Ancient hybridizations among the ancestral genomes of bread wheat.</title>
        <authorList>
            <consortium name="International Wheat Genome Sequencing Consortium,"/>
            <person name="Marcussen T."/>
            <person name="Sandve S.R."/>
            <person name="Heier L."/>
            <person name="Spannagl M."/>
            <person name="Pfeifer M."/>
            <person name="Jakobsen K.S."/>
            <person name="Wulff B.B."/>
            <person name="Steuernagel B."/>
            <person name="Mayer K.F."/>
            <person name="Olsen O.A."/>
        </authorList>
    </citation>
    <scope>NUCLEOTIDE SEQUENCE [LARGE SCALE GENOMIC DNA]</scope>
    <source>
        <strain evidence="2">cv. AL8/78</strain>
    </source>
</reference>
<evidence type="ECO:0000313" key="2">
    <source>
        <dbReference type="Proteomes" id="UP000015105"/>
    </source>
</evidence>
<organism evidence="1 2">
    <name type="scientific">Aegilops tauschii subsp. strangulata</name>
    <name type="common">Goatgrass</name>
    <dbReference type="NCBI Taxonomy" id="200361"/>
    <lineage>
        <taxon>Eukaryota</taxon>
        <taxon>Viridiplantae</taxon>
        <taxon>Streptophyta</taxon>
        <taxon>Embryophyta</taxon>
        <taxon>Tracheophyta</taxon>
        <taxon>Spermatophyta</taxon>
        <taxon>Magnoliopsida</taxon>
        <taxon>Liliopsida</taxon>
        <taxon>Poales</taxon>
        <taxon>Poaceae</taxon>
        <taxon>BOP clade</taxon>
        <taxon>Pooideae</taxon>
        <taxon>Triticodae</taxon>
        <taxon>Triticeae</taxon>
        <taxon>Triticinae</taxon>
        <taxon>Aegilops</taxon>
    </lineage>
</organism>
<dbReference type="EnsemblPlants" id="AET7Gv21062300.1">
    <property type="protein sequence ID" value="AET7Gv21062300.1"/>
    <property type="gene ID" value="AET7Gv21062300"/>
</dbReference>
<dbReference type="Proteomes" id="UP000015105">
    <property type="component" value="Chromosome 7D"/>
</dbReference>
<keyword evidence="2" id="KW-1185">Reference proteome</keyword>
<accession>A0A453ST98</accession>